<proteinExistence type="predicted"/>
<keyword evidence="2" id="KW-0812">Transmembrane</keyword>
<gene>
    <name evidence="3" type="ORF">M6D93_02790</name>
</gene>
<organism evidence="3 4">
    <name type="scientific">Jatrophihabitans telluris</name>
    <dbReference type="NCBI Taxonomy" id="2038343"/>
    <lineage>
        <taxon>Bacteria</taxon>
        <taxon>Bacillati</taxon>
        <taxon>Actinomycetota</taxon>
        <taxon>Actinomycetes</taxon>
        <taxon>Jatrophihabitantales</taxon>
        <taxon>Jatrophihabitantaceae</taxon>
        <taxon>Jatrophihabitans</taxon>
    </lineage>
</organism>
<evidence type="ECO:0000313" key="3">
    <source>
        <dbReference type="EMBL" id="UQX88934.1"/>
    </source>
</evidence>
<dbReference type="Proteomes" id="UP001056336">
    <property type="component" value="Chromosome"/>
</dbReference>
<evidence type="ECO:0000313" key="4">
    <source>
        <dbReference type="Proteomes" id="UP001056336"/>
    </source>
</evidence>
<feature type="compositionally biased region" description="Polar residues" evidence="1">
    <location>
        <begin position="75"/>
        <end position="85"/>
    </location>
</feature>
<feature type="compositionally biased region" description="Low complexity" evidence="1">
    <location>
        <begin position="47"/>
        <end position="74"/>
    </location>
</feature>
<dbReference type="EMBL" id="CP097332">
    <property type="protein sequence ID" value="UQX88934.1"/>
    <property type="molecule type" value="Genomic_DNA"/>
</dbReference>
<protein>
    <recommendedName>
        <fullName evidence="5">Intracellular proteinase inhibitor BsuPI domain-containing protein</fullName>
    </recommendedName>
</protein>
<evidence type="ECO:0008006" key="5">
    <source>
        <dbReference type="Google" id="ProtNLM"/>
    </source>
</evidence>
<reference evidence="3" key="2">
    <citation type="submission" date="2022-05" db="EMBL/GenBank/DDBJ databases">
        <authorList>
            <person name="Kim J.-S."/>
            <person name="Lee K."/>
            <person name="Suh M."/>
            <person name="Eom M."/>
            <person name="Kim J.-S."/>
            <person name="Kim D.-S."/>
            <person name="Ko S.-H."/>
            <person name="Shin Y."/>
            <person name="Lee J.-S."/>
        </authorList>
    </citation>
    <scope>NUCLEOTIDE SEQUENCE</scope>
    <source>
        <strain evidence="3">N237</strain>
    </source>
</reference>
<feature type="transmembrane region" description="Helical" evidence="2">
    <location>
        <begin position="18"/>
        <end position="35"/>
    </location>
</feature>
<sequence>MLHPVGDLSPSVYWRRRIVLVAAVVLVGLSMYALLRHGGGNGTPAASGQTTSGSNSSHSSTLPTTTTPASSSSTVGQGPSQSTASAAPLACKPSQLTVSAKTDGASYKVGATPVLSIVVINQGPKPCVTGLADKEIELRVYSGSARVWGSHDCQVQPGTNAATLPVGRPTQRDISWSGLSSQPGCTSARQRVPAGTYVLHAYLSGGTGKTAVFTFTG</sequence>
<keyword evidence="2" id="KW-1133">Transmembrane helix</keyword>
<name>A0ABY4QZQ0_9ACTN</name>
<evidence type="ECO:0000256" key="2">
    <source>
        <dbReference type="SAM" id="Phobius"/>
    </source>
</evidence>
<feature type="region of interest" description="Disordered" evidence="1">
    <location>
        <begin position="41"/>
        <end position="88"/>
    </location>
</feature>
<evidence type="ECO:0000256" key="1">
    <source>
        <dbReference type="SAM" id="MobiDB-lite"/>
    </source>
</evidence>
<reference evidence="3" key="1">
    <citation type="journal article" date="2018" name="Int. J. Syst. Evol. Microbiol.">
        <title>Jatrophihabitans telluris sp. nov., isolated from sediment soil of lava forest wetlands and the emended description of the genus Jatrophihabitans.</title>
        <authorList>
            <person name="Lee K.C."/>
            <person name="Suh M.K."/>
            <person name="Eom M.K."/>
            <person name="Kim K.K."/>
            <person name="Kim J.S."/>
            <person name="Kim D.S."/>
            <person name="Ko S.H."/>
            <person name="Shin Y.K."/>
            <person name="Lee J.S."/>
        </authorList>
    </citation>
    <scope>NUCLEOTIDE SEQUENCE</scope>
    <source>
        <strain evidence="3">N237</strain>
    </source>
</reference>
<dbReference type="RefSeq" id="WP_249772814.1">
    <property type="nucleotide sequence ID" value="NZ_CP097332.1"/>
</dbReference>
<keyword evidence="4" id="KW-1185">Reference proteome</keyword>
<accession>A0ABY4QZQ0</accession>
<keyword evidence="2" id="KW-0472">Membrane</keyword>